<name>A0ABR4Q8S6_9CEST</name>
<accession>A0ABR4Q8S6</accession>
<keyword evidence="2" id="KW-1185">Reference proteome</keyword>
<evidence type="ECO:0000313" key="1">
    <source>
        <dbReference type="EMBL" id="KAL5105773.1"/>
    </source>
</evidence>
<organism evidence="1 2">
    <name type="scientific">Taenia crassiceps</name>
    <dbReference type="NCBI Taxonomy" id="6207"/>
    <lineage>
        <taxon>Eukaryota</taxon>
        <taxon>Metazoa</taxon>
        <taxon>Spiralia</taxon>
        <taxon>Lophotrochozoa</taxon>
        <taxon>Platyhelminthes</taxon>
        <taxon>Cestoda</taxon>
        <taxon>Eucestoda</taxon>
        <taxon>Cyclophyllidea</taxon>
        <taxon>Taeniidae</taxon>
        <taxon>Taenia</taxon>
    </lineage>
</organism>
<proteinExistence type="predicted"/>
<comment type="caution">
    <text evidence="1">The sequence shown here is derived from an EMBL/GenBank/DDBJ whole genome shotgun (WGS) entry which is preliminary data.</text>
</comment>
<gene>
    <name evidence="1" type="ORF">TcWFU_004418</name>
</gene>
<reference evidence="1 2" key="1">
    <citation type="journal article" date="2022" name="Front. Cell. Infect. Microbiol.">
        <title>The Genomes of Two Strains of Taenia crassiceps the Animal Model for the Study of Human Cysticercosis.</title>
        <authorList>
            <person name="Bobes R.J."/>
            <person name="Estrada K."/>
            <person name="Rios-Valencia D.G."/>
            <person name="Calderon-Gallegos A."/>
            <person name="de la Torre P."/>
            <person name="Carrero J.C."/>
            <person name="Sanchez-Flores A."/>
            <person name="Laclette J.P."/>
        </authorList>
    </citation>
    <scope>NUCLEOTIDE SEQUENCE [LARGE SCALE GENOMIC DNA]</scope>
    <source>
        <strain evidence="1">WFUcys</strain>
    </source>
</reference>
<evidence type="ECO:0000313" key="2">
    <source>
        <dbReference type="Proteomes" id="UP001651158"/>
    </source>
</evidence>
<dbReference type="Proteomes" id="UP001651158">
    <property type="component" value="Unassembled WGS sequence"/>
</dbReference>
<sequence length="204" mass="22145">MGKQDEGKPSLISRPFFLPSSPFSSQPTAAETAQSSLLGVDLGAYRNPLLLLSPSQCEPCPLGTMVSQSVFMDVFHSRFDYAYTLGFTGLARSKPPQHKCHSYLRSTEQIHATSSRISTAVAVGEGGRRGELGVARPFSRGIQVCEKARDGKVLEPCNRIDVPPPSLLWNRVGLRFALPEQGNQQLASTSPRLSPVECIICRGS</sequence>
<dbReference type="EMBL" id="JAKROA010000007">
    <property type="protein sequence ID" value="KAL5105773.1"/>
    <property type="molecule type" value="Genomic_DNA"/>
</dbReference>
<protein>
    <submittedName>
        <fullName evidence="1">Uncharacterized protein</fullName>
    </submittedName>
</protein>